<reference evidence="7 8" key="1">
    <citation type="submission" date="2020-08" db="EMBL/GenBank/DDBJ databases">
        <title>Bridging the membrane lipid divide: bacteria of the FCB group superphylum have the potential to synthesize archaeal ether lipids.</title>
        <authorList>
            <person name="Villanueva L."/>
            <person name="Von Meijenfeldt F.A.B."/>
            <person name="Westbye A.B."/>
            <person name="Yadav S."/>
            <person name="Hopmans E.C."/>
            <person name="Dutilh B.E."/>
            <person name="Sinninghe Damste J.S."/>
        </authorList>
    </citation>
    <scope>NUCLEOTIDE SEQUENCE [LARGE SCALE GENOMIC DNA]</scope>
    <source>
        <strain evidence="7">NIOZ-UU17</strain>
    </source>
</reference>
<dbReference type="NCBIfam" id="TIGR00406">
    <property type="entry name" value="prmA"/>
    <property type="match status" value="1"/>
</dbReference>
<dbReference type="EC" id="2.1.1.-" evidence="6"/>
<dbReference type="GO" id="GO:0032259">
    <property type="term" value="P:methylation"/>
    <property type="evidence" value="ECO:0007669"/>
    <property type="project" value="UniProtKB-KW"/>
</dbReference>
<comment type="function">
    <text evidence="6">Methylates ribosomal protein L11.</text>
</comment>
<comment type="caution">
    <text evidence="7">The sequence shown here is derived from an EMBL/GenBank/DDBJ whole genome shotgun (WGS) entry which is preliminary data.</text>
</comment>
<evidence type="ECO:0000313" key="8">
    <source>
        <dbReference type="Proteomes" id="UP000605201"/>
    </source>
</evidence>
<dbReference type="PANTHER" id="PTHR43648:SF1">
    <property type="entry name" value="ELECTRON TRANSFER FLAVOPROTEIN BETA SUBUNIT LYSINE METHYLTRANSFERASE"/>
    <property type="match status" value="1"/>
</dbReference>
<accession>A0A8J6P6A5</accession>
<keyword evidence="7" id="KW-0687">Ribonucleoprotein</keyword>
<keyword evidence="3 6" id="KW-0489">Methyltransferase</keyword>
<proteinExistence type="inferred from homology"/>
<dbReference type="Proteomes" id="UP000605201">
    <property type="component" value="Unassembled WGS sequence"/>
</dbReference>
<evidence type="ECO:0000256" key="5">
    <source>
        <dbReference type="ARBA" id="ARBA00022691"/>
    </source>
</evidence>
<dbReference type="EMBL" id="JACNIG010000447">
    <property type="protein sequence ID" value="MBC8434492.1"/>
    <property type="molecule type" value="Genomic_DNA"/>
</dbReference>
<dbReference type="GO" id="GO:0005840">
    <property type="term" value="C:ribosome"/>
    <property type="evidence" value="ECO:0007669"/>
    <property type="project" value="UniProtKB-KW"/>
</dbReference>
<dbReference type="Pfam" id="PF06325">
    <property type="entry name" value="PrmA"/>
    <property type="match status" value="1"/>
</dbReference>
<dbReference type="InterPro" id="IPR050078">
    <property type="entry name" value="Ribosomal_L11_MeTrfase_PrmA"/>
</dbReference>
<dbReference type="Gene3D" id="3.40.50.150">
    <property type="entry name" value="Vaccinia Virus protein VP39"/>
    <property type="match status" value="1"/>
</dbReference>
<organism evidence="7 8">
    <name type="scientific">Candidatus Desulfatibia vada</name>
    <dbReference type="NCBI Taxonomy" id="2841696"/>
    <lineage>
        <taxon>Bacteria</taxon>
        <taxon>Pseudomonadati</taxon>
        <taxon>Thermodesulfobacteriota</taxon>
        <taxon>Desulfobacteria</taxon>
        <taxon>Desulfobacterales</taxon>
        <taxon>Desulfobacterales incertae sedis</taxon>
        <taxon>Candidatus Desulfatibia</taxon>
    </lineage>
</organism>
<protein>
    <recommendedName>
        <fullName evidence="6">Ribosomal protein L11 methyltransferase</fullName>
        <shortName evidence="6">L11 Mtase</shortName>
        <ecNumber evidence="6">2.1.1.-</ecNumber>
    </recommendedName>
</protein>
<dbReference type="PIRSF" id="PIRSF000401">
    <property type="entry name" value="RPL11_MTase"/>
    <property type="match status" value="1"/>
</dbReference>
<feature type="binding site" evidence="6">
    <location>
        <position position="242"/>
    </location>
    <ligand>
        <name>S-adenosyl-L-methionine</name>
        <dbReference type="ChEBI" id="CHEBI:59789"/>
    </ligand>
</feature>
<comment type="similarity">
    <text evidence="1 6">Belongs to the methyltransferase superfamily. PrmA family.</text>
</comment>
<dbReference type="InterPro" id="IPR004498">
    <property type="entry name" value="Ribosomal_PrmA_MeTrfase"/>
</dbReference>
<dbReference type="GO" id="GO:0008276">
    <property type="term" value="F:protein methyltransferase activity"/>
    <property type="evidence" value="ECO:0007669"/>
    <property type="project" value="UniProtKB-UniRule"/>
</dbReference>
<gene>
    <name evidence="6 7" type="primary">prmA</name>
    <name evidence="7" type="ORF">H8D96_21495</name>
</gene>
<feature type="binding site" evidence="6">
    <location>
        <position position="155"/>
    </location>
    <ligand>
        <name>S-adenosyl-L-methionine</name>
        <dbReference type="ChEBI" id="CHEBI:59789"/>
    </ligand>
</feature>
<keyword evidence="2 6" id="KW-0963">Cytoplasm</keyword>
<sequence>MKWIEAKVVIDFDDRQLAVDLIANLFHEFGLQGVVIEDPEIDPEEDWGEDAVDLPEQNAVIGYFREDDKAAKRCRILEQKLQRLEKAIGIKSRIFYSQMDEADWSEAWKSYFWPEKIGAAIVVKPTWREYSRSAGEIVLEIDPGMAFGTGTHPTTTLCIEMIASYLAKGDSFLDVGTGSGILMIAAAKLGAAKLVGIDNDEEAVKIAHRNMLQNSIESEIFKITTGNLVDGVDEQFDLAVANISSAAVLELLDSISDVLTQKGIFICAGIVEKNKIDVVQKMKSLGFEIIDTRAKEDWVVVAGRIRVSR</sequence>
<dbReference type="HAMAP" id="MF_00735">
    <property type="entry name" value="Methyltr_PrmA"/>
    <property type="match status" value="1"/>
</dbReference>
<dbReference type="AlphaFoldDB" id="A0A8J6P6A5"/>
<keyword evidence="5 6" id="KW-0949">S-adenosyl-L-methionine</keyword>
<evidence type="ECO:0000313" key="7">
    <source>
        <dbReference type="EMBL" id="MBC8434492.1"/>
    </source>
</evidence>
<dbReference type="PANTHER" id="PTHR43648">
    <property type="entry name" value="ELECTRON TRANSFER FLAVOPROTEIN BETA SUBUNIT LYSINE METHYLTRANSFERASE"/>
    <property type="match status" value="1"/>
</dbReference>
<dbReference type="InterPro" id="IPR029063">
    <property type="entry name" value="SAM-dependent_MTases_sf"/>
</dbReference>
<evidence type="ECO:0000256" key="6">
    <source>
        <dbReference type="HAMAP-Rule" id="MF_00735"/>
    </source>
</evidence>
<evidence type="ECO:0000256" key="2">
    <source>
        <dbReference type="ARBA" id="ARBA00022490"/>
    </source>
</evidence>
<dbReference type="CDD" id="cd02440">
    <property type="entry name" value="AdoMet_MTases"/>
    <property type="match status" value="1"/>
</dbReference>
<evidence type="ECO:0000256" key="3">
    <source>
        <dbReference type="ARBA" id="ARBA00022603"/>
    </source>
</evidence>
<evidence type="ECO:0000256" key="1">
    <source>
        <dbReference type="ARBA" id="ARBA00009741"/>
    </source>
</evidence>
<keyword evidence="7" id="KW-0689">Ribosomal protein</keyword>
<name>A0A8J6P6A5_9BACT</name>
<dbReference type="GO" id="GO:0005737">
    <property type="term" value="C:cytoplasm"/>
    <property type="evidence" value="ECO:0007669"/>
    <property type="project" value="UniProtKB-SubCell"/>
</dbReference>
<comment type="catalytic activity">
    <reaction evidence="6">
        <text>L-lysyl-[protein] + 3 S-adenosyl-L-methionine = N(6),N(6),N(6)-trimethyl-L-lysyl-[protein] + 3 S-adenosyl-L-homocysteine + 3 H(+)</text>
        <dbReference type="Rhea" id="RHEA:54192"/>
        <dbReference type="Rhea" id="RHEA-COMP:9752"/>
        <dbReference type="Rhea" id="RHEA-COMP:13826"/>
        <dbReference type="ChEBI" id="CHEBI:15378"/>
        <dbReference type="ChEBI" id="CHEBI:29969"/>
        <dbReference type="ChEBI" id="CHEBI:57856"/>
        <dbReference type="ChEBI" id="CHEBI:59789"/>
        <dbReference type="ChEBI" id="CHEBI:61961"/>
    </reaction>
</comment>
<feature type="binding site" evidence="6">
    <location>
        <position position="176"/>
    </location>
    <ligand>
        <name>S-adenosyl-L-methionine</name>
        <dbReference type="ChEBI" id="CHEBI:59789"/>
    </ligand>
</feature>
<keyword evidence="4 6" id="KW-0808">Transferase</keyword>
<dbReference type="SUPFAM" id="SSF53335">
    <property type="entry name" value="S-adenosyl-L-methionine-dependent methyltransferases"/>
    <property type="match status" value="1"/>
</dbReference>
<comment type="subcellular location">
    <subcellularLocation>
        <location evidence="6">Cytoplasm</location>
    </subcellularLocation>
</comment>
<feature type="binding site" evidence="6">
    <location>
        <position position="198"/>
    </location>
    <ligand>
        <name>S-adenosyl-L-methionine</name>
        <dbReference type="ChEBI" id="CHEBI:59789"/>
    </ligand>
</feature>
<evidence type="ECO:0000256" key="4">
    <source>
        <dbReference type="ARBA" id="ARBA00022679"/>
    </source>
</evidence>